<evidence type="ECO:0000313" key="1">
    <source>
        <dbReference type="EMBL" id="HGU31697.1"/>
    </source>
</evidence>
<name>A0A7C4RS83_9BACT</name>
<reference evidence="1" key="1">
    <citation type="journal article" date="2020" name="mSystems">
        <title>Genome- and Community-Level Interaction Insights into Carbon Utilization and Element Cycling Functions of Hydrothermarchaeota in Hydrothermal Sediment.</title>
        <authorList>
            <person name="Zhou Z."/>
            <person name="Liu Y."/>
            <person name="Xu W."/>
            <person name="Pan J."/>
            <person name="Luo Z.H."/>
            <person name="Li M."/>
        </authorList>
    </citation>
    <scope>NUCLEOTIDE SEQUENCE [LARGE SCALE GENOMIC DNA]</scope>
    <source>
        <strain evidence="1">SpSt-477</strain>
    </source>
</reference>
<dbReference type="EMBL" id="DSUH01000053">
    <property type="protein sequence ID" value="HGU31697.1"/>
    <property type="molecule type" value="Genomic_DNA"/>
</dbReference>
<protein>
    <submittedName>
        <fullName evidence="1">Nucleotidyltransferase</fullName>
    </submittedName>
</protein>
<dbReference type="GO" id="GO:0016740">
    <property type="term" value="F:transferase activity"/>
    <property type="evidence" value="ECO:0007669"/>
    <property type="project" value="UniProtKB-KW"/>
</dbReference>
<accession>A0A7C4RS83</accession>
<dbReference type="SUPFAM" id="SSF81593">
    <property type="entry name" value="Nucleotidyltransferase substrate binding subunit/domain"/>
    <property type="match status" value="1"/>
</dbReference>
<comment type="caution">
    <text evidence="1">The sequence shown here is derived from an EMBL/GenBank/DDBJ whole genome shotgun (WGS) entry which is preliminary data.</text>
</comment>
<gene>
    <name evidence="1" type="ORF">ENS29_02445</name>
</gene>
<proteinExistence type="predicted"/>
<keyword evidence="1" id="KW-0808">Transferase</keyword>
<dbReference type="NCBIfam" id="TIGR01987">
    <property type="entry name" value="HI0074"/>
    <property type="match status" value="1"/>
</dbReference>
<dbReference type="InterPro" id="IPR010235">
    <property type="entry name" value="HepT"/>
</dbReference>
<dbReference type="AlphaFoldDB" id="A0A7C4RS83"/>
<dbReference type="Gene3D" id="1.20.120.330">
    <property type="entry name" value="Nucleotidyltransferases domain 2"/>
    <property type="match status" value="1"/>
</dbReference>
<organism evidence="1">
    <name type="scientific">Desulfatirhabdium butyrativorans</name>
    <dbReference type="NCBI Taxonomy" id="340467"/>
    <lineage>
        <taxon>Bacteria</taxon>
        <taxon>Pseudomonadati</taxon>
        <taxon>Thermodesulfobacteriota</taxon>
        <taxon>Desulfobacteria</taxon>
        <taxon>Desulfobacterales</taxon>
        <taxon>Desulfatirhabdiaceae</taxon>
        <taxon>Desulfatirhabdium</taxon>
    </lineage>
</organism>
<dbReference type="Pfam" id="PF08780">
    <property type="entry name" value="NTase_sub_bind"/>
    <property type="match status" value="1"/>
</dbReference>
<sequence length="137" mass="15790">MASDDIRWIQRLSHFCKALGQLERFLAKGSLNELEEQGLIQAFEYTFELAWNLVKDYFEAQGDTGIMGSRDAFRLGFRRGLIEDGDIWMDMIRSRSLSSHTYNEATAKHIASAVSERYVQCFQALRQKMISLREAEG</sequence>